<accession>A0ABQ8WXE5</accession>
<dbReference type="SUPFAM" id="SSF51658">
    <property type="entry name" value="Xylose isomerase-like"/>
    <property type="match status" value="1"/>
</dbReference>
<dbReference type="InterPro" id="IPR036237">
    <property type="entry name" value="Xyl_isomerase-like_sf"/>
</dbReference>
<keyword evidence="3" id="KW-1185">Reference proteome</keyword>
<gene>
    <name evidence="2" type="ORF">N7505_001382</name>
</gene>
<dbReference type="InterPro" id="IPR050312">
    <property type="entry name" value="IolE/XylAMocC-like"/>
</dbReference>
<reference evidence="2 3" key="1">
    <citation type="journal article" date="2023" name="IMA Fungus">
        <title>Comparative genomic study of the Penicillium genus elucidates a diverse pangenome and 15 lateral gene transfer events.</title>
        <authorList>
            <person name="Petersen C."/>
            <person name="Sorensen T."/>
            <person name="Nielsen M.R."/>
            <person name="Sondergaard T.E."/>
            <person name="Sorensen J.L."/>
            <person name="Fitzpatrick D.A."/>
            <person name="Frisvad J.C."/>
            <person name="Nielsen K.L."/>
        </authorList>
    </citation>
    <scope>NUCLEOTIDE SEQUENCE [LARGE SCALE GENOMIC DNA]</scope>
    <source>
        <strain evidence="2 3">IBT 3361</strain>
    </source>
</reference>
<organism evidence="2 3">
    <name type="scientific">Penicillium chrysogenum</name>
    <name type="common">Penicillium notatum</name>
    <dbReference type="NCBI Taxonomy" id="5076"/>
    <lineage>
        <taxon>Eukaryota</taxon>
        <taxon>Fungi</taxon>
        <taxon>Dikarya</taxon>
        <taxon>Ascomycota</taxon>
        <taxon>Pezizomycotina</taxon>
        <taxon>Eurotiomycetes</taxon>
        <taxon>Eurotiomycetidae</taxon>
        <taxon>Eurotiales</taxon>
        <taxon>Aspergillaceae</taxon>
        <taxon>Penicillium</taxon>
        <taxon>Penicillium chrysogenum species complex</taxon>
    </lineage>
</organism>
<evidence type="ECO:0000259" key="1">
    <source>
        <dbReference type="Pfam" id="PF01261"/>
    </source>
</evidence>
<evidence type="ECO:0000313" key="3">
    <source>
        <dbReference type="Proteomes" id="UP001220256"/>
    </source>
</evidence>
<dbReference type="EMBL" id="JAPVEB010000001">
    <property type="protein sequence ID" value="KAJ5283402.1"/>
    <property type="molecule type" value="Genomic_DNA"/>
</dbReference>
<dbReference type="Pfam" id="PF01261">
    <property type="entry name" value="AP_endonuc_2"/>
    <property type="match status" value="1"/>
</dbReference>
<comment type="caution">
    <text evidence="2">The sequence shown here is derived from an EMBL/GenBank/DDBJ whole genome shotgun (WGS) entry which is preliminary data.</text>
</comment>
<feature type="domain" description="Xylose isomerase-like TIM barrel" evidence="1">
    <location>
        <begin position="49"/>
        <end position="192"/>
    </location>
</feature>
<evidence type="ECO:0000313" key="2">
    <source>
        <dbReference type="EMBL" id="KAJ5283402.1"/>
    </source>
</evidence>
<protein>
    <recommendedName>
        <fullName evidence="1">Xylose isomerase-like TIM barrel domain-containing protein</fullName>
    </recommendedName>
</protein>
<dbReference type="PANTHER" id="PTHR12110:SF38">
    <property type="entry name" value="DIOXYGENASE, PUTATIVE (AFU_ORTHOLOGUE AFUA_6G00240)-RELATED"/>
    <property type="match status" value="1"/>
</dbReference>
<name>A0ABQ8WXE5_PENCH</name>
<dbReference type="InterPro" id="IPR013022">
    <property type="entry name" value="Xyl_isomerase-like_TIM-brl"/>
</dbReference>
<proteinExistence type="predicted"/>
<dbReference type="Proteomes" id="UP001220256">
    <property type="component" value="Unassembled WGS sequence"/>
</dbReference>
<dbReference type="Gene3D" id="3.20.20.150">
    <property type="entry name" value="Divalent-metal-dependent TIM barrel enzymes"/>
    <property type="match status" value="1"/>
</dbReference>
<sequence length="225" mass="25160">MANKLAIPSISISQYPGHLLDKKIRAAASCGFAGIEIVYNDLEMCLNPSRQRLALAKHWMDIACVLDAPYLQVPSIFETDCSRDKSIIVGDLQRLADLGAEKPTISIAFKALSWGVNCSTWESALELVNKVNRPNFGLCMDKFHEFTRIWGDNASPNGKQMDADLRLRDSLARFVHDCPVEKIFYVQLSDAERFDPPYSAGKSNRRARNRQTLTLVLQCPGSLPD</sequence>
<dbReference type="PANTHER" id="PTHR12110">
    <property type="entry name" value="HYDROXYPYRUVATE ISOMERASE"/>
    <property type="match status" value="1"/>
</dbReference>